<sequence length="706" mass="76444">MGAAGRTSQGLSGSRSITLIPLPRPPMVLTFAAAGPLATAAPFPLPLPTPTQTADLVQKLSLDTQTKTHNVQEITKKQSNGSVERSNLANGNAPSSERSTTPILQDFVDPSMYYLSSGYASQPYYFGTYNNKWDDYSRYVNPDEVPVIPFFGVYGDFYPGYGYAPYGAYAPPGSPVPTAGPDGQLYGPQQYQYPGLYYMPSTPSSSTLTSTSQPPTSRAEVSGSAASEEPTVSVDATKMTTKGTSNGSANGDVGSVPLKHNHQKPLASNGSRGNSALPGGIPSGYPPDPRYAYDGMRSPVPWLDGPAFLDGQHRQAATSTLSSMGLNTQRSASGMGPGSHGLMSRMYPNSRMYGQYGSAYRAAGFSSSGYDSRASGHGWYTVDPKYKPRGRGGFFSHGNENNELGELNRGPRSGHFKVQKGLGPNPAVSVKGQSVLSSDGNEGSTLVPEKELYNKADFPDNYSDAKFFVIKSYSEDDVHKSIKYGVWASTVNGNKKLHSAYQESKERLGGCPVFLFFSVNTSGQFVGVAEMVGPVDFNKTVDYWQQDRWNGCFPVMWHIVKDVPNSMLKHIILENNDNKPVTNSRDTQEVKLEQGLQMLKLFKEHVSKTSILDDFLFYEVRQKTMQEKRAKQQQFLKQAIISQNPVESAAFLSKETIDAALGESKLGEETCMAAALVNPTLVNDAQKVAILAAERKGVANGIANSC</sequence>
<evidence type="ECO:0000259" key="6">
    <source>
        <dbReference type="PROSITE" id="PS50882"/>
    </source>
</evidence>
<comment type="function">
    <text evidence="4">Specifically recognizes and binds N6-methyladenosine (m6A)-containing RNAs, and regulates mRNA stability. M6A is a modification present at internal sites of mRNAs and some non-coding RNAs and plays a role in mRNA stability and processing.</text>
</comment>
<feature type="domain" description="YTH" evidence="6">
    <location>
        <begin position="465"/>
        <end position="602"/>
    </location>
</feature>
<evidence type="ECO:0000256" key="4">
    <source>
        <dbReference type="RuleBase" id="RU369095"/>
    </source>
</evidence>
<dbReference type="GO" id="GO:0005737">
    <property type="term" value="C:cytoplasm"/>
    <property type="evidence" value="ECO:0007669"/>
    <property type="project" value="UniProtKB-SubCell"/>
</dbReference>
<reference evidence="7" key="1">
    <citation type="submission" date="2020-02" db="EMBL/GenBank/DDBJ databases">
        <authorList>
            <person name="Scholz U."/>
            <person name="Mascher M."/>
            <person name="Fiebig A."/>
        </authorList>
    </citation>
    <scope>NUCLEOTIDE SEQUENCE</scope>
</reference>
<name>A0A7I8KCB6_SPIIN</name>
<dbReference type="AlphaFoldDB" id="A0A7I8KCB6"/>
<keyword evidence="2" id="KW-0963">Cytoplasm</keyword>
<evidence type="ECO:0000313" key="7">
    <source>
        <dbReference type="EMBL" id="CAA7394844.1"/>
    </source>
</evidence>
<feature type="region of interest" description="Disordered" evidence="5">
    <location>
        <begin position="75"/>
        <end position="101"/>
    </location>
</feature>
<dbReference type="GO" id="GO:0061157">
    <property type="term" value="P:mRNA destabilization"/>
    <property type="evidence" value="ECO:0007669"/>
    <property type="project" value="TreeGrafter"/>
</dbReference>
<evidence type="ECO:0000256" key="1">
    <source>
        <dbReference type="ARBA" id="ARBA00004496"/>
    </source>
</evidence>
<feature type="compositionally biased region" description="Polar residues" evidence="5">
    <location>
        <begin position="238"/>
        <end position="249"/>
    </location>
</feature>
<evidence type="ECO:0000256" key="3">
    <source>
        <dbReference type="ARBA" id="ARBA00022884"/>
    </source>
</evidence>
<dbReference type="OrthoDB" id="306690at2759"/>
<organism evidence="7 8">
    <name type="scientific">Spirodela intermedia</name>
    <name type="common">Intermediate duckweed</name>
    <dbReference type="NCBI Taxonomy" id="51605"/>
    <lineage>
        <taxon>Eukaryota</taxon>
        <taxon>Viridiplantae</taxon>
        <taxon>Streptophyta</taxon>
        <taxon>Embryophyta</taxon>
        <taxon>Tracheophyta</taxon>
        <taxon>Spermatophyta</taxon>
        <taxon>Magnoliopsida</taxon>
        <taxon>Liliopsida</taxon>
        <taxon>Araceae</taxon>
        <taxon>Lemnoideae</taxon>
        <taxon>Spirodela</taxon>
    </lineage>
</organism>
<keyword evidence="8" id="KW-1185">Reference proteome</keyword>
<dbReference type="Gene3D" id="3.10.590.10">
    <property type="entry name" value="ph1033 like domains"/>
    <property type="match status" value="1"/>
</dbReference>
<dbReference type="InterPro" id="IPR045168">
    <property type="entry name" value="YTH_prot"/>
</dbReference>
<evidence type="ECO:0000256" key="5">
    <source>
        <dbReference type="SAM" id="MobiDB-lite"/>
    </source>
</evidence>
<comment type="subcellular location">
    <subcellularLocation>
        <location evidence="1">Cytoplasm</location>
    </subcellularLocation>
</comment>
<protein>
    <recommendedName>
        <fullName evidence="4">YTH domain-containing family protein</fullName>
    </recommendedName>
</protein>
<dbReference type="Proteomes" id="UP000663760">
    <property type="component" value="Chromosome 4"/>
</dbReference>
<accession>A0A7I8KCB6</accession>
<dbReference type="CDD" id="cd21134">
    <property type="entry name" value="YTH"/>
    <property type="match status" value="1"/>
</dbReference>
<dbReference type="InterPro" id="IPR007275">
    <property type="entry name" value="YTH_domain"/>
</dbReference>
<proteinExistence type="inferred from homology"/>
<keyword evidence="3 4" id="KW-0694">RNA-binding</keyword>
<dbReference type="FunFam" id="3.10.590.10:FF:000001">
    <property type="entry name" value="YTH domain family 1, isoform CRA_a"/>
    <property type="match status" value="1"/>
</dbReference>
<dbReference type="EMBL" id="LR746267">
    <property type="protein sequence ID" value="CAA7394844.1"/>
    <property type="molecule type" value="Genomic_DNA"/>
</dbReference>
<dbReference type="Pfam" id="PF04146">
    <property type="entry name" value="YTH"/>
    <property type="match status" value="1"/>
</dbReference>
<comment type="similarity">
    <text evidence="4">Belongs to the YTHDF family.</text>
</comment>
<feature type="region of interest" description="Disordered" evidence="5">
    <location>
        <begin position="202"/>
        <end position="284"/>
    </location>
</feature>
<dbReference type="GO" id="GO:1990247">
    <property type="term" value="F:N6-methyladenosine-containing RNA reader activity"/>
    <property type="evidence" value="ECO:0007669"/>
    <property type="project" value="UniProtKB-UniRule"/>
</dbReference>
<dbReference type="PROSITE" id="PS50882">
    <property type="entry name" value="YTH"/>
    <property type="match status" value="1"/>
</dbReference>
<dbReference type="PANTHER" id="PTHR12357:SF99">
    <property type="entry name" value="YTH DOMAIN-CONTAINING PROTEIN ECT2-RELATED"/>
    <property type="match status" value="1"/>
</dbReference>
<feature type="compositionally biased region" description="Low complexity" evidence="5">
    <location>
        <begin position="202"/>
        <end position="217"/>
    </location>
</feature>
<evidence type="ECO:0000313" key="8">
    <source>
        <dbReference type="Proteomes" id="UP000663760"/>
    </source>
</evidence>
<evidence type="ECO:0000256" key="2">
    <source>
        <dbReference type="ARBA" id="ARBA00022490"/>
    </source>
</evidence>
<dbReference type="PANTHER" id="PTHR12357">
    <property type="entry name" value="YTH YT521-B HOMOLOGY DOMAIN-CONTAINING"/>
    <property type="match status" value="1"/>
</dbReference>
<dbReference type="GO" id="GO:0003729">
    <property type="term" value="F:mRNA binding"/>
    <property type="evidence" value="ECO:0007669"/>
    <property type="project" value="UniProtKB-UniRule"/>
</dbReference>
<gene>
    <name evidence="7" type="ORF">SI8410_04005505</name>
</gene>